<dbReference type="GO" id="GO:0005524">
    <property type="term" value="F:ATP binding"/>
    <property type="evidence" value="ECO:0007669"/>
    <property type="project" value="InterPro"/>
</dbReference>
<dbReference type="InterPro" id="IPR004147">
    <property type="entry name" value="ABC1_dom"/>
</dbReference>
<sequence length="718" mass="80535">MATIATMLSSSLAGQPFYSFSNPTSSFSFKTITVTRPRPRTRTRTSFTWLNPQPRGVLVEATPPSSPPSPSVLDGSIKVLALPENRADDIQAEARALARAANASVYSPELLASKYGSQPIKVVGRALQVLTAVGLFGLKLLVDQKSGVLDQNKRIRAIELRDTFTRLGPTFVKLGQGLSTRPDICPPEYLEELSELQDGLPTFPDEQAFECIERELGLSIDSIFSSISPRAVAAASLGQVYKGQLKYSGKVVAVKVQRPDIEEAIGLDFYLIRGLGFLINKYVNFITSDVVALVDEFARRVFQELNYVQEGQNARRFKKLYADKENIFVPDVFWDYTSVKVLTMEWVDGVKLSEQEAMERQGLKVLDLVNAGIQCSLRQLLEYGYFHADPHPGNLLATPEGKLAFLDFGMMSETPEEARYAIIGHVVHLVNRDYEAMARDYYDLDFLSRDVDVSPIVPALRNFFDDALNYTVSELNFKTLVDGLGNVLYQYPFNVPAYYALILRSLTVLEGLALYADPNFKVLAASYPYFAKRLLTDPNPYLRDALIELLFKDGKFRWNRLENLLTQGRKDRDFSAKEALQPVLKVLLSADGEDLRNLVIKEAARVSEAFTLSTMSETYRYIPHFVRTLVFNGNGNGPFMMSETELQNMIELRDQVLRIWGLLQSSHDFDPAILLPILQVLEQPEARKLGGRVVSGITQRLAARFLQQILRVPSTASE</sequence>
<comment type="similarity">
    <text evidence="1">Belongs to the protein kinase superfamily. ADCK protein kinase family.</text>
</comment>
<dbReference type="PANTHER" id="PTHR10566:SF120">
    <property type="entry name" value="PROTEIN ACTIVITY OF BC1 COMPLEX KINASE 3, CHLOROPLASTIC"/>
    <property type="match status" value="1"/>
</dbReference>
<dbReference type="KEGG" id="vra:106755316"/>
<dbReference type="Gene3D" id="1.10.510.10">
    <property type="entry name" value="Transferase(Phosphotransferase) domain 1"/>
    <property type="match status" value="1"/>
</dbReference>
<dbReference type="InterPro" id="IPR050154">
    <property type="entry name" value="UbiB_kinase"/>
</dbReference>
<dbReference type="GeneID" id="106755316"/>
<dbReference type="PROSITE" id="PS50011">
    <property type="entry name" value="PROTEIN_KINASE_DOM"/>
    <property type="match status" value="1"/>
</dbReference>
<dbReference type="AlphaFoldDB" id="A0A1S3TGQ5"/>
<name>A0A1S3TGQ5_VIGRR</name>
<evidence type="ECO:0000313" key="4">
    <source>
        <dbReference type="RefSeq" id="XP_014492932.1"/>
    </source>
</evidence>
<dbReference type="RefSeq" id="XP_014492932.1">
    <property type="nucleotide sequence ID" value="XM_014637446.2"/>
</dbReference>
<keyword evidence="4" id="KW-0418">Kinase</keyword>
<evidence type="ECO:0000256" key="1">
    <source>
        <dbReference type="ARBA" id="ARBA00009670"/>
    </source>
</evidence>
<dbReference type="GO" id="GO:0004672">
    <property type="term" value="F:protein kinase activity"/>
    <property type="evidence" value="ECO:0007669"/>
    <property type="project" value="InterPro"/>
</dbReference>
<keyword evidence="4" id="KW-0808">Transferase</keyword>
<dbReference type="InterPro" id="IPR011009">
    <property type="entry name" value="Kinase-like_dom_sf"/>
</dbReference>
<protein>
    <submittedName>
        <fullName evidence="4">Protein ACTIVITY OF BC1 COMPLEX KINASE 3, chloroplastic</fullName>
    </submittedName>
</protein>
<dbReference type="InterPro" id="IPR000719">
    <property type="entry name" value="Prot_kinase_dom"/>
</dbReference>
<dbReference type="PANTHER" id="PTHR10566">
    <property type="entry name" value="CHAPERONE-ACTIVITY OF BC1 COMPLEX CABC1 -RELATED"/>
    <property type="match status" value="1"/>
</dbReference>
<dbReference type="Proteomes" id="UP000087766">
    <property type="component" value="Unplaced"/>
</dbReference>
<keyword evidence="3" id="KW-1185">Reference proteome</keyword>
<dbReference type="STRING" id="3916.A0A1S3TGQ5"/>
<proteinExistence type="inferred from homology"/>
<evidence type="ECO:0000259" key="2">
    <source>
        <dbReference type="PROSITE" id="PS50011"/>
    </source>
</evidence>
<dbReference type="Pfam" id="PF03109">
    <property type="entry name" value="ABC1"/>
    <property type="match status" value="1"/>
</dbReference>
<feature type="domain" description="Protein kinase" evidence="2">
    <location>
        <begin position="226"/>
        <end position="556"/>
    </location>
</feature>
<organism evidence="3 4">
    <name type="scientific">Vigna radiata var. radiata</name>
    <name type="common">Mung bean</name>
    <name type="synonym">Phaseolus aureus</name>
    <dbReference type="NCBI Taxonomy" id="3916"/>
    <lineage>
        <taxon>Eukaryota</taxon>
        <taxon>Viridiplantae</taxon>
        <taxon>Streptophyta</taxon>
        <taxon>Embryophyta</taxon>
        <taxon>Tracheophyta</taxon>
        <taxon>Spermatophyta</taxon>
        <taxon>Magnoliopsida</taxon>
        <taxon>eudicotyledons</taxon>
        <taxon>Gunneridae</taxon>
        <taxon>Pentapetalae</taxon>
        <taxon>rosids</taxon>
        <taxon>fabids</taxon>
        <taxon>Fabales</taxon>
        <taxon>Fabaceae</taxon>
        <taxon>Papilionoideae</taxon>
        <taxon>50 kb inversion clade</taxon>
        <taxon>NPAAA clade</taxon>
        <taxon>indigoferoid/millettioid clade</taxon>
        <taxon>Phaseoleae</taxon>
        <taxon>Vigna</taxon>
    </lineage>
</organism>
<accession>A0A1S3TGQ5</accession>
<dbReference type="OrthoDB" id="427480at2759"/>
<gene>
    <name evidence="4" type="primary">LOC106755316</name>
</gene>
<dbReference type="SUPFAM" id="SSF56112">
    <property type="entry name" value="Protein kinase-like (PK-like)"/>
    <property type="match status" value="1"/>
</dbReference>
<evidence type="ECO:0000313" key="3">
    <source>
        <dbReference type="Proteomes" id="UP000087766"/>
    </source>
</evidence>
<dbReference type="CDD" id="cd05121">
    <property type="entry name" value="ABC1_ADCK3-like"/>
    <property type="match status" value="1"/>
</dbReference>
<reference evidence="4" key="1">
    <citation type="submission" date="2025-08" db="UniProtKB">
        <authorList>
            <consortium name="RefSeq"/>
        </authorList>
    </citation>
    <scope>IDENTIFICATION</scope>
    <source>
        <tissue evidence="4">Leaf</tissue>
    </source>
</reference>